<protein>
    <submittedName>
        <fullName evidence="1">Glycosyltransferase family 4 protein</fullName>
    </submittedName>
</protein>
<accession>A0ABT1W4F6</accession>
<name>A0ABT1W4F6_9PROT</name>
<dbReference type="RefSeq" id="WP_422863218.1">
    <property type="nucleotide sequence ID" value="NZ_JAMSKV010000003.1"/>
</dbReference>
<evidence type="ECO:0000313" key="2">
    <source>
        <dbReference type="Proteomes" id="UP001524587"/>
    </source>
</evidence>
<dbReference type="Gene3D" id="3.40.50.2000">
    <property type="entry name" value="Glycogen Phosphorylase B"/>
    <property type="match status" value="1"/>
</dbReference>
<comment type="caution">
    <text evidence="1">The sequence shown here is derived from an EMBL/GenBank/DDBJ whole genome shotgun (WGS) entry which is preliminary data.</text>
</comment>
<dbReference type="Proteomes" id="UP001524587">
    <property type="component" value="Unassembled WGS sequence"/>
</dbReference>
<proteinExistence type="predicted"/>
<dbReference type="PANTHER" id="PTHR46656">
    <property type="entry name" value="PUTATIVE-RELATED"/>
    <property type="match status" value="1"/>
</dbReference>
<dbReference type="CDD" id="cd03801">
    <property type="entry name" value="GT4_PimA-like"/>
    <property type="match status" value="1"/>
</dbReference>
<dbReference type="Pfam" id="PF13692">
    <property type="entry name" value="Glyco_trans_1_4"/>
    <property type="match status" value="1"/>
</dbReference>
<sequence length="409" mass="43250">MSTEAPRLHPLHRAWQMLPARSRRLWLARGSAWLAPKPARVPPPGASGVVVGGEIDRASGLGESARLMAAALHALGVPGGAIEAGPGVRAGRALSDWPDRSALVLHVNAPVLPAALLGLGRRALRGRRVIGFWAWELPTVPEHWRPALPLVHEVWAPSRFTADALRTLGLDHVRVVPHPVAVSPPAPSALDRQAFGLDPEALVVLCAFSLASSFERKNPLASIEAFRAAFGDRPDRVLVLKAGHGEHYPADLARLRDAVGEARNIRLETRTLPAADMHALTRCSDMVLSLHRSEGFGLVPAEAMLLGKPVLATDWSATTEFLDESCGVPIGYRLVPARDPRGVFEAPGAVWADADIGAAAQALRALADAPERRTAIGQAARHAAQVRLGTAGLEAALAAIGVPVPGLAT</sequence>
<organism evidence="1 2">
    <name type="scientific">Endosaccharibacter trunci</name>
    <dbReference type="NCBI Taxonomy" id="2812733"/>
    <lineage>
        <taxon>Bacteria</taxon>
        <taxon>Pseudomonadati</taxon>
        <taxon>Pseudomonadota</taxon>
        <taxon>Alphaproteobacteria</taxon>
        <taxon>Acetobacterales</taxon>
        <taxon>Acetobacteraceae</taxon>
        <taxon>Endosaccharibacter</taxon>
    </lineage>
</organism>
<reference evidence="1 2" key="1">
    <citation type="submission" date="2022-06" db="EMBL/GenBank/DDBJ databases">
        <title>Endosaccharibacter gen. nov., sp. nov., endophytic bacteria isolated from sugarcane.</title>
        <authorList>
            <person name="Pitiwittayakul N."/>
            <person name="Yukphan P."/>
            <person name="Charoenyingcharoen P."/>
            <person name="Tanasupawat S."/>
        </authorList>
    </citation>
    <scope>NUCLEOTIDE SEQUENCE [LARGE SCALE GENOMIC DNA]</scope>
    <source>
        <strain evidence="1 2">KSS8</strain>
    </source>
</reference>
<evidence type="ECO:0000313" key="1">
    <source>
        <dbReference type="EMBL" id="MCQ8277760.1"/>
    </source>
</evidence>
<dbReference type="SUPFAM" id="SSF53756">
    <property type="entry name" value="UDP-Glycosyltransferase/glycogen phosphorylase"/>
    <property type="match status" value="1"/>
</dbReference>
<gene>
    <name evidence="1" type="ORF">NFI95_04780</name>
</gene>
<dbReference type="PANTHER" id="PTHR46656:SF3">
    <property type="entry name" value="PUTATIVE-RELATED"/>
    <property type="match status" value="1"/>
</dbReference>
<dbReference type="EMBL" id="JAMSKV010000003">
    <property type="protein sequence ID" value="MCQ8277760.1"/>
    <property type="molecule type" value="Genomic_DNA"/>
</dbReference>
<keyword evidence="2" id="KW-1185">Reference proteome</keyword>